<dbReference type="EMBL" id="MPGH01000008">
    <property type="protein sequence ID" value="OLN97561.1"/>
    <property type="molecule type" value="Genomic_DNA"/>
</dbReference>
<evidence type="ECO:0000313" key="4">
    <source>
        <dbReference type="Proteomes" id="UP000186583"/>
    </source>
</evidence>
<sequence>MQEAQPGQPLYDDSSLASLTSSIRRNEAENGRTYHSMSSGKYSYPNDETYNIAFGSSLSTENWHYLRVTPRPSVFWTWVQVLAFGPLISVIGVDLSPIQPEWTPPNCIFELDDLEKSWTWNEPFDFIYCRSMEGCFADGPKMIKKIYRALNPGGYVEIGGLELPPGCDDGTVPKDSALWHWHELLQEAAAKIGRPLEGLGKHTEAMREAGFVDIVRKDFVWPLNSWPKDEHLKEIGRYQCVNLDIGLEGLSLGLLTRVLDWSQAEVLALCANVRKDLRNRQMHAYWKVSCGQLKGPESLTCQDFQHRIWTMAFDEELAVAPAHKTAKHVLDMGTGTGIWAIDYADAFPSAEVIGVDLSPIQPEWMPPNCVFEIDDLEKPWTWTKPFDYVHCRSMEGCFQDRSKILKKVYNALAPGGWFEVADLILPLGCDDGSVPKDSALARWHDLLMEAAAKIGRPLEGLVKDDASLEEAGFVDVVRKEYIFPLNSWHKDEKLQEIGRWQCVNLDMGLEGLSLALLTRALEWSQEEVFTFCAQVRRDLRNKKMHAYWRVNVVYARRPEKGASEGETDEEGEVAREDSDQ</sequence>
<protein>
    <recommendedName>
        <fullName evidence="5">Methyltransferase domain-containing protein</fullName>
    </recommendedName>
</protein>
<dbReference type="OrthoDB" id="2013972at2759"/>
<reference evidence="3 4" key="1">
    <citation type="submission" date="2016-11" db="EMBL/GenBank/DDBJ databases">
        <title>Draft Genome Assembly of Colletotrichum chlorophyti a pathogen of herbaceous plants.</title>
        <authorList>
            <person name="Gan P."/>
            <person name="Narusaka M."/>
            <person name="Tsushima A."/>
            <person name="Narusaka Y."/>
            <person name="Takano Y."/>
            <person name="Shirasu K."/>
        </authorList>
    </citation>
    <scope>NUCLEOTIDE SEQUENCE [LARGE SCALE GENOMIC DNA]</scope>
    <source>
        <strain evidence="3 4">NTL11</strain>
    </source>
</reference>
<evidence type="ECO:0008006" key="5">
    <source>
        <dbReference type="Google" id="ProtNLM"/>
    </source>
</evidence>
<dbReference type="SUPFAM" id="SSF53335">
    <property type="entry name" value="S-adenosyl-L-methionine-dependent methyltransferases"/>
    <property type="match status" value="2"/>
</dbReference>
<evidence type="ECO:0000256" key="2">
    <source>
        <dbReference type="SAM" id="MobiDB-lite"/>
    </source>
</evidence>
<proteinExistence type="inferred from homology"/>
<evidence type="ECO:0000313" key="3">
    <source>
        <dbReference type="EMBL" id="OLN97561.1"/>
    </source>
</evidence>
<dbReference type="InterPro" id="IPR029063">
    <property type="entry name" value="SAM-dependent_MTases_sf"/>
</dbReference>
<dbReference type="STRING" id="708187.A0A1Q8S869"/>
<name>A0A1Q8S869_9PEZI</name>
<dbReference type="CDD" id="cd02440">
    <property type="entry name" value="AdoMet_MTases"/>
    <property type="match status" value="2"/>
</dbReference>
<dbReference type="Pfam" id="PF13489">
    <property type="entry name" value="Methyltransf_23"/>
    <property type="match status" value="2"/>
</dbReference>
<accession>A0A1Q8S869</accession>
<keyword evidence="4" id="KW-1185">Reference proteome</keyword>
<dbReference type="Proteomes" id="UP000186583">
    <property type="component" value="Unassembled WGS sequence"/>
</dbReference>
<gene>
    <name evidence="3" type="ORF">CCHL11_00993</name>
</gene>
<dbReference type="PANTHER" id="PTHR43591:SF24">
    <property type="entry name" value="2-METHOXY-6-POLYPRENYL-1,4-BENZOQUINOL METHYLASE, MITOCHONDRIAL"/>
    <property type="match status" value="1"/>
</dbReference>
<evidence type="ECO:0000256" key="1">
    <source>
        <dbReference type="ARBA" id="ARBA00038158"/>
    </source>
</evidence>
<dbReference type="GO" id="GO:0008168">
    <property type="term" value="F:methyltransferase activity"/>
    <property type="evidence" value="ECO:0007669"/>
    <property type="project" value="TreeGrafter"/>
</dbReference>
<comment type="similarity">
    <text evidence="1">Belongs to the methyltransferase superfamily. LaeA methyltransferase family.</text>
</comment>
<organism evidence="3 4">
    <name type="scientific">Colletotrichum chlorophyti</name>
    <dbReference type="NCBI Taxonomy" id="708187"/>
    <lineage>
        <taxon>Eukaryota</taxon>
        <taxon>Fungi</taxon>
        <taxon>Dikarya</taxon>
        <taxon>Ascomycota</taxon>
        <taxon>Pezizomycotina</taxon>
        <taxon>Sordariomycetes</taxon>
        <taxon>Hypocreomycetidae</taxon>
        <taxon>Glomerellales</taxon>
        <taxon>Glomerellaceae</taxon>
        <taxon>Colletotrichum</taxon>
    </lineage>
</organism>
<feature type="region of interest" description="Disordered" evidence="2">
    <location>
        <begin position="559"/>
        <end position="580"/>
    </location>
</feature>
<dbReference type="PANTHER" id="PTHR43591">
    <property type="entry name" value="METHYLTRANSFERASE"/>
    <property type="match status" value="1"/>
</dbReference>
<dbReference type="AlphaFoldDB" id="A0A1Q8S869"/>
<dbReference type="Gene3D" id="3.40.50.150">
    <property type="entry name" value="Vaccinia Virus protein VP39"/>
    <property type="match status" value="2"/>
</dbReference>
<comment type="caution">
    <text evidence="3">The sequence shown here is derived from an EMBL/GenBank/DDBJ whole genome shotgun (WGS) entry which is preliminary data.</text>
</comment>